<reference evidence="3" key="1">
    <citation type="submission" date="2021-07" db="EMBL/GenBank/DDBJ databases">
        <title>Complete genome sequencing of a Clostridium isolate.</title>
        <authorList>
            <person name="Ueki A."/>
            <person name="Tonouchi A."/>
        </authorList>
    </citation>
    <scope>NUCLEOTIDE SEQUENCE [LARGE SCALE GENOMIC DNA]</scope>
    <source>
        <strain evidence="3">C5S11</strain>
    </source>
</reference>
<evidence type="ECO:0000313" key="2">
    <source>
        <dbReference type="EMBL" id="BCZ47098.1"/>
    </source>
</evidence>
<dbReference type="RefSeq" id="WP_258712336.1">
    <property type="nucleotide sequence ID" value="NZ_AP024849.1"/>
</dbReference>
<dbReference type="InterPro" id="IPR004291">
    <property type="entry name" value="Transposase_IS66_central"/>
</dbReference>
<name>A0ABM7T547_9CLOT</name>
<dbReference type="EMBL" id="AP024849">
    <property type="protein sequence ID" value="BCZ47098.1"/>
    <property type="molecule type" value="Genomic_DNA"/>
</dbReference>
<accession>A0ABM7T547</accession>
<sequence length="103" mass="12067">MLKDGFNEDYTTNCVSYSKNKAQNSIRCNLLNRLSGYKNQVLTFMYDFDTLFDNNLAECDFRMTKVKQKISRTFKSEYGAKTFSKIRGYISTVQKNRLNTEIV</sequence>
<proteinExistence type="predicted"/>
<dbReference type="PANTHER" id="PTHR33678:SF1">
    <property type="entry name" value="BLL1576 PROTEIN"/>
    <property type="match status" value="1"/>
</dbReference>
<gene>
    <name evidence="2" type="ORF">psyc5s11_31650</name>
</gene>
<feature type="domain" description="Transposase IS66 central" evidence="1">
    <location>
        <begin position="21"/>
        <end position="81"/>
    </location>
</feature>
<dbReference type="InterPro" id="IPR052344">
    <property type="entry name" value="Transposase-related"/>
</dbReference>
<dbReference type="PANTHER" id="PTHR33678">
    <property type="entry name" value="BLL1576 PROTEIN"/>
    <property type="match status" value="1"/>
</dbReference>
<dbReference type="Proteomes" id="UP000824633">
    <property type="component" value="Chromosome"/>
</dbReference>
<protein>
    <recommendedName>
        <fullName evidence="1">Transposase IS66 central domain-containing protein</fullName>
    </recommendedName>
</protein>
<keyword evidence="3" id="KW-1185">Reference proteome</keyword>
<organism evidence="2 3">
    <name type="scientific">Clostridium gelidum</name>
    <dbReference type="NCBI Taxonomy" id="704125"/>
    <lineage>
        <taxon>Bacteria</taxon>
        <taxon>Bacillati</taxon>
        <taxon>Bacillota</taxon>
        <taxon>Clostridia</taxon>
        <taxon>Eubacteriales</taxon>
        <taxon>Clostridiaceae</taxon>
        <taxon>Clostridium</taxon>
    </lineage>
</organism>
<evidence type="ECO:0000313" key="3">
    <source>
        <dbReference type="Proteomes" id="UP000824633"/>
    </source>
</evidence>
<evidence type="ECO:0000259" key="1">
    <source>
        <dbReference type="Pfam" id="PF03050"/>
    </source>
</evidence>
<dbReference type="Pfam" id="PF03050">
    <property type="entry name" value="DDE_Tnp_IS66"/>
    <property type="match status" value="1"/>
</dbReference>